<dbReference type="AlphaFoldDB" id="A0A2P2KYD4"/>
<proteinExistence type="predicted"/>
<dbReference type="GO" id="GO:0005739">
    <property type="term" value="C:mitochondrion"/>
    <property type="evidence" value="ECO:0007669"/>
    <property type="project" value="TreeGrafter"/>
</dbReference>
<accession>A0A2P2KYD4</accession>
<dbReference type="PANTHER" id="PTHR16295">
    <property type="entry name" value="TRAF-TYPE ZINC FINGER PROTEIN-RELATED"/>
    <property type="match status" value="1"/>
</dbReference>
<organism evidence="1">
    <name type="scientific">Rhizophora mucronata</name>
    <name type="common">Asiatic mangrove</name>
    <dbReference type="NCBI Taxonomy" id="61149"/>
    <lineage>
        <taxon>Eukaryota</taxon>
        <taxon>Viridiplantae</taxon>
        <taxon>Streptophyta</taxon>
        <taxon>Embryophyta</taxon>
        <taxon>Tracheophyta</taxon>
        <taxon>Spermatophyta</taxon>
        <taxon>Magnoliopsida</taxon>
        <taxon>eudicotyledons</taxon>
        <taxon>Gunneridae</taxon>
        <taxon>Pentapetalae</taxon>
        <taxon>rosids</taxon>
        <taxon>fabids</taxon>
        <taxon>Malpighiales</taxon>
        <taxon>Rhizophoraceae</taxon>
        <taxon>Rhizophora</taxon>
    </lineage>
</organism>
<sequence length="105" mass="11944">MAPHMYLVFDSAISWLNLSYGLISTCCFVSSDRAIPSSNIHLHFVHCSRNLEKCKICGDMIPKRHAEEHFLNAHAPVCFYFILFIINSEVVSLPFPFFASEASFN</sequence>
<dbReference type="PANTHER" id="PTHR16295:SF10">
    <property type="entry name" value="EXPRESSED PROTEIN"/>
    <property type="match status" value="1"/>
</dbReference>
<dbReference type="EMBL" id="GGEC01030232">
    <property type="protein sequence ID" value="MBX10716.1"/>
    <property type="molecule type" value="Transcribed_RNA"/>
</dbReference>
<name>A0A2P2KYD4_RHIMU</name>
<reference evidence="1" key="1">
    <citation type="submission" date="2018-02" db="EMBL/GenBank/DDBJ databases">
        <title>Rhizophora mucronata_Transcriptome.</title>
        <authorList>
            <person name="Meera S.P."/>
            <person name="Sreeshan A."/>
            <person name="Augustine A."/>
        </authorList>
    </citation>
    <scope>NUCLEOTIDE SEQUENCE</scope>
    <source>
        <tissue evidence="1">Leaf</tissue>
    </source>
</reference>
<evidence type="ECO:0000313" key="1">
    <source>
        <dbReference type="EMBL" id="MBX10716.1"/>
    </source>
</evidence>
<protein>
    <submittedName>
        <fullName evidence="1">XIAP-associated factor 1</fullName>
    </submittedName>
</protein>
<dbReference type="InterPro" id="IPR051986">
    <property type="entry name" value="Innate_Immune_Apopt_Reg"/>
</dbReference>